<keyword evidence="4" id="KW-1185">Reference proteome</keyword>
<dbReference type="Pfam" id="PF08059">
    <property type="entry name" value="SEP"/>
    <property type="match status" value="1"/>
</dbReference>
<dbReference type="InterPro" id="IPR001012">
    <property type="entry name" value="UBX_dom"/>
</dbReference>
<dbReference type="InterPro" id="IPR012989">
    <property type="entry name" value="SEP_domain"/>
</dbReference>
<dbReference type="GO" id="GO:0007030">
    <property type="term" value="P:Golgi organization"/>
    <property type="evidence" value="ECO:0007669"/>
    <property type="project" value="TreeGrafter"/>
</dbReference>
<accession>A0A914W9L9</accession>
<evidence type="ECO:0000313" key="4">
    <source>
        <dbReference type="Proteomes" id="UP000887566"/>
    </source>
</evidence>
<dbReference type="PROSITE" id="PS50033">
    <property type="entry name" value="UBX"/>
    <property type="match status" value="1"/>
</dbReference>
<dbReference type="SMART" id="SM00166">
    <property type="entry name" value="UBX"/>
    <property type="match status" value="1"/>
</dbReference>
<evidence type="ECO:0000259" key="2">
    <source>
        <dbReference type="PROSITE" id="PS50033"/>
    </source>
</evidence>
<proteinExistence type="predicted"/>
<evidence type="ECO:0000256" key="1">
    <source>
        <dbReference type="SAM" id="MobiDB-lite"/>
    </source>
</evidence>
<dbReference type="GO" id="GO:0061025">
    <property type="term" value="P:membrane fusion"/>
    <property type="evidence" value="ECO:0007669"/>
    <property type="project" value="TreeGrafter"/>
</dbReference>
<dbReference type="CDD" id="cd01770">
    <property type="entry name" value="UBX_UBXN2"/>
    <property type="match status" value="1"/>
</dbReference>
<dbReference type="GO" id="GO:0005634">
    <property type="term" value="C:nucleus"/>
    <property type="evidence" value="ECO:0007669"/>
    <property type="project" value="TreeGrafter"/>
</dbReference>
<dbReference type="FunFam" id="3.30.420.210:FF:000002">
    <property type="entry name" value="UBX domain-containing protein 1"/>
    <property type="match status" value="1"/>
</dbReference>
<dbReference type="SUPFAM" id="SSF102848">
    <property type="entry name" value="NSFL1 (p97 ATPase) cofactor p47, SEP domain"/>
    <property type="match status" value="1"/>
</dbReference>
<name>A0A914W9L9_9BILA</name>
<feature type="domain" description="SEP" evidence="3">
    <location>
        <begin position="122"/>
        <end position="187"/>
    </location>
</feature>
<dbReference type="GO" id="GO:0031468">
    <property type="term" value="P:nuclear membrane reassembly"/>
    <property type="evidence" value="ECO:0007669"/>
    <property type="project" value="TreeGrafter"/>
</dbReference>
<dbReference type="GO" id="GO:0000045">
    <property type="term" value="P:autophagosome assembly"/>
    <property type="evidence" value="ECO:0007669"/>
    <property type="project" value="TreeGrafter"/>
</dbReference>
<dbReference type="SMART" id="SM00553">
    <property type="entry name" value="SEP"/>
    <property type="match status" value="1"/>
</dbReference>
<dbReference type="PANTHER" id="PTHR23333">
    <property type="entry name" value="UBX DOMAIN CONTAINING PROTEIN"/>
    <property type="match status" value="1"/>
</dbReference>
<dbReference type="GO" id="GO:0043130">
    <property type="term" value="F:ubiquitin binding"/>
    <property type="evidence" value="ECO:0007669"/>
    <property type="project" value="TreeGrafter"/>
</dbReference>
<protein>
    <submittedName>
        <fullName evidence="5">NSFL1 cofactor p47</fullName>
    </submittedName>
</protein>
<dbReference type="Gene3D" id="3.10.20.90">
    <property type="entry name" value="Phosphatidylinositol 3-kinase Catalytic Subunit, Chain A, domain 1"/>
    <property type="match status" value="1"/>
</dbReference>
<reference evidence="5" key="1">
    <citation type="submission" date="2022-11" db="UniProtKB">
        <authorList>
            <consortium name="WormBaseParasite"/>
        </authorList>
    </citation>
    <scope>IDENTIFICATION</scope>
</reference>
<dbReference type="Gene3D" id="3.30.420.210">
    <property type="entry name" value="SEP domain"/>
    <property type="match status" value="1"/>
</dbReference>
<sequence length="319" mass="34294">MSKKFATLNSLNAGKDSGDESEEDERKKGQSFFVGGSERSGQEVVGPPRRDPDEDMTNKLFEAARAHGAEPVASDSVGSSMNARGSVVHFHGGGYRLGDTVVPSAKVDGNAASAATDDEPPQQNVTLMMWQDGFSIDEGPLRRFDDPANRAFLENIMQGQIPLELVRMYPGQEIDLKIERKSQPYKAPKPKPFSGGGLRLGSLVPQVVDNNPPPPAAAAASSIVNESAVTEAQSAVELKEGEPVTQLQIRLQSGQRLVGKFNHSHTIADVRSFIVAARPELAYQPFQLMTNFPNKVIEDESQTLTAAGLINAVVSLKSA</sequence>
<dbReference type="GO" id="GO:0043161">
    <property type="term" value="P:proteasome-mediated ubiquitin-dependent protein catabolic process"/>
    <property type="evidence" value="ECO:0007669"/>
    <property type="project" value="TreeGrafter"/>
</dbReference>
<dbReference type="Pfam" id="PF00789">
    <property type="entry name" value="UBX"/>
    <property type="match status" value="1"/>
</dbReference>
<feature type="region of interest" description="Disordered" evidence="1">
    <location>
        <begin position="1"/>
        <end position="57"/>
    </location>
</feature>
<dbReference type="WBParaSite" id="PSAMB.scaffold3491size18062.g21625.t1">
    <property type="protein sequence ID" value="PSAMB.scaffold3491size18062.g21625.t1"/>
    <property type="gene ID" value="PSAMB.scaffold3491size18062.g21625"/>
</dbReference>
<dbReference type="InterPro" id="IPR029071">
    <property type="entry name" value="Ubiquitin-like_domsf"/>
</dbReference>
<dbReference type="AlphaFoldDB" id="A0A914W9L9"/>
<dbReference type="PROSITE" id="PS51399">
    <property type="entry name" value="SEP"/>
    <property type="match status" value="1"/>
</dbReference>
<dbReference type="SUPFAM" id="SSF54236">
    <property type="entry name" value="Ubiquitin-like"/>
    <property type="match status" value="1"/>
</dbReference>
<dbReference type="PANTHER" id="PTHR23333:SF20">
    <property type="entry name" value="NSFL1 COFACTOR P47"/>
    <property type="match status" value="1"/>
</dbReference>
<dbReference type="InterPro" id="IPR036241">
    <property type="entry name" value="NSFL1C_SEP_dom_sf"/>
</dbReference>
<feature type="domain" description="UBX" evidence="2">
    <location>
        <begin position="240"/>
        <end position="317"/>
    </location>
</feature>
<organism evidence="4 5">
    <name type="scientific">Plectus sambesii</name>
    <dbReference type="NCBI Taxonomy" id="2011161"/>
    <lineage>
        <taxon>Eukaryota</taxon>
        <taxon>Metazoa</taxon>
        <taxon>Ecdysozoa</taxon>
        <taxon>Nematoda</taxon>
        <taxon>Chromadorea</taxon>
        <taxon>Plectida</taxon>
        <taxon>Plectina</taxon>
        <taxon>Plectoidea</taxon>
        <taxon>Plectidae</taxon>
        <taxon>Plectus</taxon>
    </lineage>
</organism>
<evidence type="ECO:0000313" key="5">
    <source>
        <dbReference type="WBParaSite" id="PSAMB.scaffold3491size18062.g21625.t1"/>
    </source>
</evidence>
<evidence type="ECO:0000259" key="3">
    <source>
        <dbReference type="PROSITE" id="PS51399"/>
    </source>
</evidence>
<dbReference type="GO" id="GO:0005829">
    <property type="term" value="C:cytosol"/>
    <property type="evidence" value="ECO:0007669"/>
    <property type="project" value="TreeGrafter"/>
</dbReference>
<dbReference type="Proteomes" id="UP000887566">
    <property type="component" value="Unplaced"/>
</dbReference>